<dbReference type="Proteomes" id="UP001060085">
    <property type="component" value="Linkage Group LG02"/>
</dbReference>
<protein>
    <submittedName>
        <fullName evidence="1">Uncharacterized protein</fullName>
    </submittedName>
</protein>
<evidence type="ECO:0000313" key="1">
    <source>
        <dbReference type="EMBL" id="KAI5678784.1"/>
    </source>
</evidence>
<organism evidence="1 2">
    <name type="scientific">Catharanthus roseus</name>
    <name type="common">Madagascar periwinkle</name>
    <name type="synonym">Vinca rosea</name>
    <dbReference type="NCBI Taxonomy" id="4058"/>
    <lineage>
        <taxon>Eukaryota</taxon>
        <taxon>Viridiplantae</taxon>
        <taxon>Streptophyta</taxon>
        <taxon>Embryophyta</taxon>
        <taxon>Tracheophyta</taxon>
        <taxon>Spermatophyta</taxon>
        <taxon>Magnoliopsida</taxon>
        <taxon>eudicotyledons</taxon>
        <taxon>Gunneridae</taxon>
        <taxon>Pentapetalae</taxon>
        <taxon>asterids</taxon>
        <taxon>lamiids</taxon>
        <taxon>Gentianales</taxon>
        <taxon>Apocynaceae</taxon>
        <taxon>Rauvolfioideae</taxon>
        <taxon>Vinceae</taxon>
        <taxon>Catharanthinae</taxon>
        <taxon>Catharanthus</taxon>
    </lineage>
</organism>
<keyword evidence="2" id="KW-1185">Reference proteome</keyword>
<reference evidence="2" key="1">
    <citation type="journal article" date="2023" name="Nat. Plants">
        <title>Single-cell RNA sequencing provides a high-resolution roadmap for understanding the multicellular compartmentation of specialized metabolism.</title>
        <authorList>
            <person name="Sun S."/>
            <person name="Shen X."/>
            <person name="Li Y."/>
            <person name="Li Y."/>
            <person name="Wang S."/>
            <person name="Li R."/>
            <person name="Zhang H."/>
            <person name="Shen G."/>
            <person name="Guo B."/>
            <person name="Wei J."/>
            <person name="Xu J."/>
            <person name="St-Pierre B."/>
            <person name="Chen S."/>
            <person name="Sun C."/>
        </authorList>
    </citation>
    <scope>NUCLEOTIDE SEQUENCE [LARGE SCALE GENOMIC DNA]</scope>
</reference>
<name>A0ACC0C1F0_CATRO</name>
<dbReference type="EMBL" id="CM044702">
    <property type="protein sequence ID" value="KAI5678784.1"/>
    <property type="molecule type" value="Genomic_DNA"/>
</dbReference>
<gene>
    <name evidence="1" type="ORF">M9H77_09734</name>
</gene>
<sequence>MEGNKCALGGLFKWLRRQTSSLVWLANTVLNRVSLGKKIEKYHTGKVYLDPTLDPRGSGLGLEFYTLEGMGPGLGPSLTIRVRVWVWGYSEGLDPFIALHIVYEILPYHPTSGLIMPRQIKRQPEKGAVSDGWGSGHLTRSRGQTNNRGGGVLGGAPTHAGWEGHSAAVKDESATVARVTRVTKSYYVPVPLYTKLGLPSLSIK</sequence>
<evidence type="ECO:0000313" key="2">
    <source>
        <dbReference type="Proteomes" id="UP001060085"/>
    </source>
</evidence>
<accession>A0ACC0C1F0</accession>
<comment type="caution">
    <text evidence="1">The sequence shown here is derived from an EMBL/GenBank/DDBJ whole genome shotgun (WGS) entry which is preliminary data.</text>
</comment>
<proteinExistence type="predicted"/>